<name>I3XV98_SULBS</name>
<dbReference type="eggNOG" id="COG0340">
    <property type="taxonomic scope" value="Bacteria"/>
</dbReference>
<dbReference type="Proteomes" id="UP000006176">
    <property type="component" value="Chromosome"/>
</dbReference>
<dbReference type="SUPFAM" id="SSF55681">
    <property type="entry name" value="Class II aaRS and biotin synthetases"/>
    <property type="match status" value="1"/>
</dbReference>
<proteinExistence type="predicted"/>
<dbReference type="PANTHER" id="PTHR12835">
    <property type="entry name" value="BIOTIN PROTEIN LIGASE"/>
    <property type="match status" value="1"/>
</dbReference>
<dbReference type="InterPro" id="IPR045864">
    <property type="entry name" value="aa-tRNA-synth_II/BPL/LPL"/>
</dbReference>
<dbReference type="InterPro" id="IPR004143">
    <property type="entry name" value="BPL_LPL_catalytic"/>
</dbReference>
<feature type="domain" description="BPL/LPL catalytic" evidence="2">
    <location>
        <begin position="1"/>
        <end position="179"/>
    </location>
</feature>
<dbReference type="Gene3D" id="3.30.930.10">
    <property type="entry name" value="Bira Bifunctional Protein, Domain 2"/>
    <property type="match status" value="1"/>
</dbReference>
<gene>
    <name evidence="3" type="ordered locus">Sulba_0563</name>
</gene>
<sequence>MIHWFETLASTHQYLITALREGTLYAPYAIGTKRQTQGIGSRGNRWIGEEGNFFFSFCIEEKYLPHDLPLASVSIYFSSLMKDVLASYGSKVWLKWPNDFYLKEKKIGGMITTKIGSTIVGSIGLNIAMAPPEFGCLDVCIAPLELAERFIGEVGQKKSWKKVFSNYKIEFDENRNFSFHLDGKLVSLKDAVLCDDGSIELENKKVYSLR</sequence>
<dbReference type="AlphaFoldDB" id="I3XV98"/>
<dbReference type="PATRIC" id="fig|760154.4.peg.560"/>
<keyword evidence="4" id="KW-1185">Reference proteome</keyword>
<organism evidence="3 4">
    <name type="scientific">Sulfurospirillum barnesii (strain ATCC 700032 / DSM 10660 / SES-3)</name>
    <dbReference type="NCBI Taxonomy" id="760154"/>
    <lineage>
        <taxon>Bacteria</taxon>
        <taxon>Pseudomonadati</taxon>
        <taxon>Campylobacterota</taxon>
        <taxon>Epsilonproteobacteria</taxon>
        <taxon>Campylobacterales</taxon>
        <taxon>Sulfurospirillaceae</taxon>
        <taxon>Sulfurospirillum</taxon>
    </lineage>
</organism>
<dbReference type="STRING" id="760154.Sulba_0563"/>
<dbReference type="NCBIfam" id="TIGR00121">
    <property type="entry name" value="birA_ligase"/>
    <property type="match status" value="1"/>
</dbReference>
<evidence type="ECO:0000313" key="3">
    <source>
        <dbReference type="EMBL" id="AFL67872.1"/>
    </source>
</evidence>
<dbReference type="InterPro" id="IPR004408">
    <property type="entry name" value="Biotin_CoA_COase_ligase"/>
</dbReference>
<evidence type="ECO:0000259" key="2">
    <source>
        <dbReference type="PROSITE" id="PS51733"/>
    </source>
</evidence>
<evidence type="ECO:0000313" key="4">
    <source>
        <dbReference type="Proteomes" id="UP000006176"/>
    </source>
</evidence>
<dbReference type="GO" id="GO:0005737">
    <property type="term" value="C:cytoplasm"/>
    <property type="evidence" value="ECO:0007669"/>
    <property type="project" value="TreeGrafter"/>
</dbReference>
<dbReference type="PANTHER" id="PTHR12835:SF5">
    <property type="entry name" value="BIOTIN--PROTEIN LIGASE"/>
    <property type="match status" value="1"/>
</dbReference>
<evidence type="ECO:0000256" key="1">
    <source>
        <dbReference type="ARBA" id="ARBA00022598"/>
    </source>
</evidence>
<protein>
    <submittedName>
        <fullName evidence="3">BirA, biotin-(Acetyl-CoA-carboxylase) ligase</fullName>
    </submittedName>
</protein>
<dbReference type="HOGENOM" id="CLU_094917_0_0_7"/>
<dbReference type="NCBIfam" id="NF006294">
    <property type="entry name" value="PRK08477.1"/>
    <property type="match status" value="1"/>
</dbReference>
<accession>I3XV98</accession>
<keyword evidence="1 3" id="KW-0436">Ligase</keyword>
<dbReference type="Pfam" id="PF03099">
    <property type="entry name" value="BPL_LplA_LipB"/>
    <property type="match status" value="1"/>
</dbReference>
<dbReference type="GO" id="GO:0004077">
    <property type="term" value="F:biotin--[biotin carboxyl-carrier protein] ligase activity"/>
    <property type="evidence" value="ECO:0007669"/>
    <property type="project" value="InterPro"/>
</dbReference>
<reference evidence="3 4" key="1">
    <citation type="submission" date="2012-06" db="EMBL/GenBank/DDBJ databases">
        <title>Complete sequence of Sulfurospirillum barnesii SES-3.</title>
        <authorList>
            <consortium name="US DOE Joint Genome Institute"/>
            <person name="Lucas S."/>
            <person name="Han J."/>
            <person name="Lapidus A."/>
            <person name="Cheng J.-F."/>
            <person name="Goodwin L."/>
            <person name="Pitluck S."/>
            <person name="Peters L."/>
            <person name="Ovchinnikova G."/>
            <person name="Lu M."/>
            <person name="Detter J.C."/>
            <person name="Han C."/>
            <person name="Tapia R."/>
            <person name="Land M."/>
            <person name="Hauser L."/>
            <person name="Kyrpides N."/>
            <person name="Ivanova N."/>
            <person name="Pagani I."/>
            <person name="Stolz J."/>
            <person name="Arkin A."/>
            <person name="Dehal P."/>
            <person name="Oremland R."/>
            <person name="Saltikov C."/>
            <person name="Basu P."/>
            <person name="Hollibaugh J."/>
            <person name="Newman D."/>
            <person name="Stolyar S."/>
            <person name="Hazen T."/>
            <person name="Woyke T."/>
        </authorList>
    </citation>
    <scope>NUCLEOTIDE SEQUENCE [LARGE SCALE GENOMIC DNA]</scope>
    <source>
        <strain evidence="4">ATCC 700032 / DSM 10660 / SES-3</strain>
    </source>
</reference>
<dbReference type="PROSITE" id="PS51733">
    <property type="entry name" value="BPL_LPL_CATALYTIC"/>
    <property type="match status" value="1"/>
</dbReference>
<dbReference type="EMBL" id="CP003333">
    <property type="protein sequence ID" value="AFL67872.1"/>
    <property type="molecule type" value="Genomic_DNA"/>
</dbReference>
<dbReference type="KEGG" id="sba:Sulba_0563"/>